<gene>
    <name evidence="11" type="ORF">AWZ03_000635</name>
</gene>
<feature type="signal peptide" evidence="9">
    <location>
        <begin position="1"/>
        <end position="16"/>
    </location>
</feature>
<comment type="similarity">
    <text evidence="1">Belongs to the peptidase S1 family.</text>
</comment>
<dbReference type="FunFam" id="2.40.10.10:FF:000025">
    <property type="entry name" value="serine proteases 1/2"/>
    <property type="match status" value="1"/>
</dbReference>
<accession>A0A484BZC9</accession>
<evidence type="ECO:0000313" key="11">
    <source>
        <dbReference type="EMBL" id="TDG53092.1"/>
    </source>
</evidence>
<dbReference type="PROSITE" id="PS00134">
    <property type="entry name" value="TRYPSIN_HIS"/>
    <property type="match status" value="1"/>
</dbReference>
<evidence type="ECO:0000256" key="7">
    <source>
        <dbReference type="ARBA" id="ARBA00023157"/>
    </source>
</evidence>
<evidence type="ECO:0000313" key="12">
    <source>
        <dbReference type="Proteomes" id="UP000295192"/>
    </source>
</evidence>
<sequence length="279" mass="30182">MKVLVVFALAVAYASGSALRAPYEVNVEPELRNVYVPAVEGLDGRITNGRDASPDQFPYQAGLSLRIGNSAAWCGGSVIGHEWILTAAHCTDGVDSIDVHLGSVIRSSPKVKHSVSRDRIIIHEGWNPKTLLNDISLIRIPYTEFSDAIRAVDLPRRESHYSTYVNDEAVASGWGRTSDSSNAVASRLQYADMRIISNDACRKTYPLNVRASNICVSTPAAVSTCNGDSGGPLVLKHNKEQVGLTSFGSSAGCEKELPAAFTRVTSYLDWIKDKTGISR</sequence>
<dbReference type="InterPro" id="IPR001254">
    <property type="entry name" value="Trypsin_dom"/>
</dbReference>
<evidence type="ECO:0000256" key="1">
    <source>
        <dbReference type="ARBA" id="ARBA00007664"/>
    </source>
</evidence>
<keyword evidence="12" id="KW-1185">Reference proteome</keyword>
<dbReference type="InterPro" id="IPR033116">
    <property type="entry name" value="TRYPSIN_SER"/>
</dbReference>
<keyword evidence="7" id="KW-1015">Disulfide bond</keyword>
<keyword evidence="6" id="KW-0865">Zymogen</keyword>
<reference evidence="11 12" key="1">
    <citation type="journal article" date="2019" name="J. Hered.">
        <title>An Improved Genome Assembly for Drosophila navojoa, the Basal Species in the mojavensis Cluster.</title>
        <authorList>
            <person name="Vanderlinde T."/>
            <person name="Dupim E.G."/>
            <person name="Nazario-Yepiz N.O."/>
            <person name="Carvalho A.B."/>
        </authorList>
    </citation>
    <scope>NUCLEOTIDE SEQUENCE [LARGE SCALE GENOMIC DNA]</scope>
    <source>
        <strain evidence="11">Navoj_Jal97</strain>
        <tissue evidence="11">Whole organism</tissue>
    </source>
</reference>
<feature type="chain" id="PRO_5019722120" description="Peptidase S1 domain-containing protein" evidence="9">
    <location>
        <begin position="17"/>
        <end position="279"/>
    </location>
</feature>
<keyword evidence="4 8" id="KW-0378">Hydrolase</keyword>
<dbReference type="STRING" id="7232.A0A484BZC9"/>
<dbReference type="InterPro" id="IPR018114">
    <property type="entry name" value="TRYPSIN_HIS"/>
</dbReference>
<evidence type="ECO:0000256" key="4">
    <source>
        <dbReference type="ARBA" id="ARBA00022801"/>
    </source>
</evidence>
<organism evidence="11 12">
    <name type="scientific">Drosophila navojoa</name>
    <name type="common">Fruit fly</name>
    <dbReference type="NCBI Taxonomy" id="7232"/>
    <lineage>
        <taxon>Eukaryota</taxon>
        <taxon>Metazoa</taxon>
        <taxon>Ecdysozoa</taxon>
        <taxon>Arthropoda</taxon>
        <taxon>Hexapoda</taxon>
        <taxon>Insecta</taxon>
        <taxon>Pterygota</taxon>
        <taxon>Neoptera</taxon>
        <taxon>Endopterygota</taxon>
        <taxon>Diptera</taxon>
        <taxon>Brachycera</taxon>
        <taxon>Muscomorpha</taxon>
        <taxon>Ephydroidea</taxon>
        <taxon>Drosophilidae</taxon>
        <taxon>Drosophila</taxon>
    </lineage>
</organism>
<keyword evidence="2 8" id="KW-0645">Protease</keyword>
<dbReference type="PRINTS" id="PR00722">
    <property type="entry name" value="CHYMOTRYPSIN"/>
</dbReference>
<feature type="domain" description="Peptidase S1" evidence="10">
    <location>
        <begin position="46"/>
        <end position="276"/>
    </location>
</feature>
<name>A0A484BZC9_DRONA</name>
<evidence type="ECO:0000256" key="6">
    <source>
        <dbReference type="ARBA" id="ARBA00023145"/>
    </source>
</evidence>
<evidence type="ECO:0000256" key="8">
    <source>
        <dbReference type="RuleBase" id="RU363034"/>
    </source>
</evidence>
<keyword evidence="5 8" id="KW-0720">Serine protease</keyword>
<dbReference type="AlphaFoldDB" id="A0A484BZC9"/>
<proteinExistence type="inferred from homology"/>
<dbReference type="InterPro" id="IPR009003">
    <property type="entry name" value="Peptidase_S1_PA"/>
</dbReference>
<dbReference type="Gene3D" id="2.40.10.10">
    <property type="entry name" value="Trypsin-like serine proteases"/>
    <property type="match status" value="2"/>
</dbReference>
<dbReference type="OMA" id="NICVSTS"/>
<dbReference type="PANTHER" id="PTHR24276:SF98">
    <property type="entry name" value="FI18310P1-RELATED"/>
    <property type="match status" value="1"/>
</dbReference>
<evidence type="ECO:0000256" key="9">
    <source>
        <dbReference type="SAM" id="SignalP"/>
    </source>
</evidence>
<dbReference type="InterPro" id="IPR043504">
    <property type="entry name" value="Peptidase_S1_PA_chymotrypsin"/>
</dbReference>
<comment type="caution">
    <text evidence="11">The sequence shown here is derived from an EMBL/GenBank/DDBJ whole genome shotgun (WGS) entry which is preliminary data.</text>
</comment>
<protein>
    <recommendedName>
        <fullName evidence="10">Peptidase S1 domain-containing protein</fullName>
    </recommendedName>
</protein>
<dbReference type="OrthoDB" id="5565075at2759"/>
<evidence type="ECO:0000256" key="5">
    <source>
        <dbReference type="ARBA" id="ARBA00022825"/>
    </source>
</evidence>
<dbReference type="GO" id="GO:0004252">
    <property type="term" value="F:serine-type endopeptidase activity"/>
    <property type="evidence" value="ECO:0007669"/>
    <property type="project" value="InterPro"/>
</dbReference>
<dbReference type="FunFam" id="2.40.10.10:FF:000073">
    <property type="entry name" value="Trypsin alpha"/>
    <property type="match status" value="1"/>
</dbReference>
<dbReference type="SUPFAM" id="SSF50494">
    <property type="entry name" value="Trypsin-like serine proteases"/>
    <property type="match status" value="1"/>
</dbReference>
<dbReference type="GO" id="GO:0006508">
    <property type="term" value="P:proteolysis"/>
    <property type="evidence" value="ECO:0007669"/>
    <property type="project" value="UniProtKB-KW"/>
</dbReference>
<evidence type="ECO:0000259" key="10">
    <source>
        <dbReference type="PROSITE" id="PS50240"/>
    </source>
</evidence>
<dbReference type="PROSITE" id="PS00135">
    <property type="entry name" value="TRYPSIN_SER"/>
    <property type="match status" value="1"/>
</dbReference>
<dbReference type="SMART" id="SM00020">
    <property type="entry name" value="Tryp_SPc"/>
    <property type="match status" value="1"/>
</dbReference>
<dbReference type="EMBL" id="LSRL02000002">
    <property type="protein sequence ID" value="TDG53092.1"/>
    <property type="molecule type" value="Genomic_DNA"/>
</dbReference>
<dbReference type="InterPro" id="IPR050430">
    <property type="entry name" value="Peptidase_S1"/>
</dbReference>
<keyword evidence="3 9" id="KW-0732">Signal</keyword>
<dbReference type="CDD" id="cd00190">
    <property type="entry name" value="Tryp_SPc"/>
    <property type="match status" value="1"/>
</dbReference>
<dbReference type="InterPro" id="IPR001314">
    <property type="entry name" value="Peptidase_S1A"/>
</dbReference>
<dbReference type="Proteomes" id="UP000295192">
    <property type="component" value="Unassembled WGS sequence"/>
</dbReference>
<dbReference type="Pfam" id="PF00089">
    <property type="entry name" value="Trypsin"/>
    <property type="match status" value="1"/>
</dbReference>
<dbReference type="PANTHER" id="PTHR24276">
    <property type="entry name" value="POLYSERASE-RELATED"/>
    <property type="match status" value="1"/>
</dbReference>
<dbReference type="KEGG" id="dnv:108650438"/>
<dbReference type="PROSITE" id="PS50240">
    <property type="entry name" value="TRYPSIN_DOM"/>
    <property type="match status" value="1"/>
</dbReference>
<evidence type="ECO:0000256" key="3">
    <source>
        <dbReference type="ARBA" id="ARBA00022729"/>
    </source>
</evidence>
<evidence type="ECO:0000256" key="2">
    <source>
        <dbReference type="ARBA" id="ARBA00022670"/>
    </source>
</evidence>